<evidence type="ECO:0000256" key="5">
    <source>
        <dbReference type="ARBA" id="ARBA00023069"/>
    </source>
</evidence>
<evidence type="ECO:0000256" key="4">
    <source>
        <dbReference type="ARBA" id="ARBA00023054"/>
    </source>
</evidence>
<comment type="subcellular location">
    <subcellularLocation>
        <location evidence="1">Cell projection</location>
        <location evidence="1">Cilium</location>
    </subcellularLocation>
</comment>
<feature type="region of interest" description="Disordered" evidence="7">
    <location>
        <begin position="288"/>
        <end position="421"/>
    </location>
</feature>
<evidence type="ECO:0000313" key="8">
    <source>
        <dbReference type="EMBL" id="CAD9434905.1"/>
    </source>
</evidence>
<evidence type="ECO:0008006" key="9">
    <source>
        <dbReference type="Google" id="ProtNLM"/>
    </source>
</evidence>
<dbReference type="GO" id="GO:0005929">
    <property type="term" value="C:cilium"/>
    <property type="evidence" value="ECO:0007669"/>
    <property type="project" value="UniProtKB-SubCell"/>
</dbReference>
<reference evidence="8" key="1">
    <citation type="submission" date="2021-01" db="EMBL/GenBank/DDBJ databases">
        <authorList>
            <person name="Corre E."/>
            <person name="Pelletier E."/>
            <person name="Niang G."/>
            <person name="Scheremetjew M."/>
            <person name="Finn R."/>
            <person name="Kale V."/>
            <person name="Holt S."/>
            <person name="Cochrane G."/>
            <person name="Meng A."/>
            <person name="Brown T."/>
            <person name="Cohen L."/>
        </authorList>
    </citation>
    <scope>NUCLEOTIDE SEQUENCE</scope>
    <source>
        <strain evidence="8">RCC1693</strain>
    </source>
</reference>
<organism evidence="8">
    <name type="scientific">Florenciella parvula</name>
    <dbReference type="NCBI Taxonomy" id="236787"/>
    <lineage>
        <taxon>Eukaryota</taxon>
        <taxon>Sar</taxon>
        <taxon>Stramenopiles</taxon>
        <taxon>Ochrophyta</taxon>
        <taxon>Dictyochophyceae</taxon>
        <taxon>Florenciellales</taxon>
        <taxon>Florenciella</taxon>
    </lineage>
</organism>
<protein>
    <recommendedName>
        <fullName evidence="9">Clusterin-associated protein 1</fullName>
    </recommendedName>
</protein>
<dbReference type="PANTHER" id="PTHR21547:SF0">
    <property type="entry name" value="CLUSTERIN-ASSOCIATED PROTEIN 1"/>
    <property type="match status" value="1"/>
</dbReference>
<dbReference type="GO" id="GO:0030992">
    <property type="term" value="C:intraciliary transport particle B"/>
    <property type="evidence" value="ECO:0007669"/>
    <property type="project" value="TreeGrafter"/>
</dbReference>
<keyword evidence="6" id="KW-0966">Cell projection</keyword>
<dbReference type="Pfam" id="PF10234">
    <property type="entry name" value="Cluap1"/>
    <property type="match status" value="1"/>
</dbReference>
<dbReference type="InterPro" id="IPR019366">
    <property type="entry name" value="Clusterin-associated_protein-1"/>
</dbReference>
<dbReference type="PANTHER" id="PTHR21547">
    <property type="entry name" value="CLUSTERIN ASSOCIATED PROTEIN 1"/>
    <property type="match status" value="1"/>
</dbReference>
<keyword evidence="5" id="KW-0969">Cilium</keyword>
<evidence type="ECO:0000256" key="3">
    <source>
        <dbReference type="ARBA" id="ARBA00022794"/>
    </source>
</evidence>
<keyword evidence="3" id="KW-0970">Cilium biogenesis/degradation</keyword>
<name>A0A7S2G6A9_9STRA</name>
<keyword evidence="4" id="KW-0175">Coiled coil</keyword>
<accession>A0A7S2G6A9</accession>
<evidence type="ECO:0000256" key="2">
    <source>
        <dbReference type="ARBA" id="ARBA00008340"/>
    </source>
</evidence>
<comment type="similarity">
    <text evidence="2">Belongs to the CLUAP1 family.</text>
</comment>
<evidence type="ECO:0000256" key="7">
    <source>
        <dbReference type="SAM" id="MobiDB-lite"/>
    </source>
</evidence>
<gene>
    <name evidence="8" type="ORF">FPAR1323_LOCUS13281</name>
</gene>
<dbReference type="GO" id="GO:0060271">
    <property type="term" value="P:cilium assembly"/>
    <property type="evidence" value="ECO:0007669"/>
    <property type="project" value="TreeGrafter"/>
</dbReference>
<sequence>MDNFRTPNFELVADVLYWMVKRYDPETAISDEIETEDDRVNFLITIAQAMAVKAKIKLNAKRLYAADGKAVKELLKISSMLYSASRVNMVPQAEGDAEAMPSQLKNIKGARALASDITDRGARLFDLLGKEQDVRQERARALGFLDAISGNLDSTAEHQFVEKSSQELLSALKDNIENMKKTSRDLEADEKALDAKIKRKQADLERHEKRLKSLQSVRPAFMDEYEKLEKDLQQQYEVYMERFRNLDYLENELDMYNKSEKEKLEENDRSLKRMQKKLRDEELRILRGEQDGEANDDGYDRRRNDYSESSSRQAKSGGGGARGSAGRRRPDDGPAVQGSVEGGVSDEESDSEEMSDDDITHDSDSAESEEVSLASMSGSGSDDVIEDDEVSGSDISNNSEDDAEFGEGDDYSGGAESDNDF</sequence>
<dbReference type="EMBL" id="HBGT01025578">
    <property type="protein sequence ID" value="CAD9434905.1"/>
    <property type="molecule type" value="Transcribed_RNA"/>
</dbReference>
<evidence type="ECO:0000256" key="6">
    <source>
        <dbReference type="ARBA" id="ARBA00023273"/>
    </source>
</evidence>
<dbReference type="AlphaFoldDB" id="A0A7S2G6A9"/>
<proteinExistence type="inferred from homology"/>
<dbReference type="GO" id="GO:0005815">
    <property type="term" value="C:microtubule organizing center"/>
    <property type="evidence" value="ECO:0007669"/>
    <property type="project" value="TreeGrafter"/>
</dbReference>
<feature type="compositionally biased region" description="Acidic residues" evidence="7">
    <location>
        <begin position="399"/>
        <end position="410"/>
    </location>
</feature>
<evidence type="ECO:0000256" key="1">
    <source>
        <dbReference type="ARBA" id="ARBA00004138"/>
    </source>
</evidence>
<feature type="compositionally biased region" description="Acidic residues" evidence="7">
    <location>
        <begin position="344"/>
        <end position="357"/>
    </location>
</feature>